<organism evidence="2 3">
    <name type="scientific">Aplosporella prunicola CBS 121167</name>
    <dbReference type="NCBI Taxonomy" id="1176127"/>
    <lineage>
        <taxon>Eukaryota</taxon>
        <taxon>Fungi</taxon>
        <taxon>Dikarya</taxon>
        <taxon>Ascomycota</taxon>
        <taxon>Pezizomycotina</taxon>
        <taxon>Dothideomycetes</taxon>
        <taxon>Dothideomycetes incertae sedis</taxon>
        <taxon>Botryosphaeriales</taxon>
        <taxon>Aplosporellaceae</taxon>
        <taxon>Aplosporella</taxon>
    </lineage>
</organism>
<reference evidence="2" key="1">
    <citation type="journal article" date="2020" name="Stud. Mycol.">
        <title>101 Dothideomycetes genomes: a test case for predicting lifestyles and emergence of pathogens.</title>
        <authorList>
            <person name="Haridas S."/>
            <person name="Albert R."/>
            <person name="Binder M."/>
            <person name="Bloem J."/>
            <person name="Labutti K."/>
            <person name="Salamov A."/>
            <person name="Andreopoulos B."/>
            <person name="Baker S."/>
            <person name="Barry K."/>
            <person name="Bills G."/>
            <person name="Bluhm B."/>
            <person name="Cannon C."/>
            <person name="Castanera R."/>
            <person name="Culley D."/>
            <person name="Daum C."/>
            <person name="Ezra D."/>
            <person name="Gonzalez J."/>
            <person name="Henrissat B."/>
            <person name="Kuo A."/>
            <person name="Liang C."/>
            <person name="Lipzen A."/>
            <person name="Lutzoni F."/>
            <person name="Magnuson J."/>
            <person name="Mondo S."/>
            <person name="Nolan M."/>
            <person name="Ohm R."/>
            <person name="Pangilinan J."/>
            <person name="Park H.-J."/>
            <person name="Ramirez L."/>
            <person name="Alfaro M."/>
            <person name="Sun H."/>
            <person name="Tritt A."/>
            <person name="Yoshinaga Y."/>
            <person name="Zwiers L.-H."/>
            <person name="Turgeon B."/>
            <person name="Goodwin S."/>
            <person name="Spatafora J."/>
            <person name="Crous P."/>
            <person name="Grigoriev I."/>
        </authorList>
    </citation>
    <scope>NUCLEOTIDE SEQUENCE</scope>
    <source>
        <strain evidence="2">CBS 121167</strain>
    </source>
</reference>
<feature type="compositionally biased region" description="Low complexity" evidence="1">
    <location>
        <begin position="33"/>
        <end position="52"/>
    </location>
</feature>
<evidence type="ECO:0008006" key="4">
    <source>
        <dbReference type="Google" id="ProtNLM"/>
    </source>
</evidence>
<dbReference type="EMBL" id="ML995479">
    <property type="protein sequence ID" value="KAF2144776.1"/>
    <property type="molecule type" value="Genomic_DNA"/>
</dbReference>
<feature type="compositionally biased region" description="Low complexity" evidence="1">
    <location>
        <begin position="254"/>
        <end position="273"/>
    </location>
</feature>
<proteinExistence type="predicted"/>
<gene>
    <name evidence="2" type="ORF">K452DRAFT_285111</name>
</gene>
<evidence type="ECO:0000313" key="2">
    <source>
        <dbReference type="EMBL" id="KAF2144776.1"/>
    </source>
</evidence>
<accession>A0A6A6BL66</accession>
<evidence type="ECO:0000256" key="1">
    <source>
        <dbReference type="SAM" id="MobiDB-lite"/>
    </source>
</evidence>
<feature type="region of interest" description="Disordered" evidence="1">
    <location>
        <begin position="244"/>
        <end position="284"/>
    </location>
</feature>
<feature type="region of interest" description="Disordered" evidence="1">
    <location>
        <begin position="1"/>
        <end position="52"/>
    </location>
</feature>
<name>A0A6A6BL66_9PEZI</name>
<feature type="region of interest" description="Disordered" evidence="1">
    <location>
        <begin position="178"/>
        <end position="225"/>
    </location>
</feature>
<keyword evidence="3" id="KW-1185">Reference proteome</keyword>
<protein>
    <recommendedName>
        <fullName evidence="4">BED-type domain-containing protein</fullName>
    </recommendedName>
</protein>
<feature type="compositionally biased region" description="Polar residues" evidence="1">
    <location>
        <begin position="20"/>
        <end position="32"/>
    </location>
</feature>
<feature type="compositionally biased region" description="Pro residues" evidence="1">
    <location>
        <begin position="207"/>
        <end position="217"/>
    </location>
</feature>
<evidence type="ECO:0000313" key="3">
    <source>
        <dbReference type="Proteomes" id="UP000799438"/>
    </source>
</evidence>
<feature type="compositionally biased region" description="Pro residues" evidence="1">
    <location>
        <begin position="187"/>
        <end position="200"/>
    </location>
</feature>
<dbReference type="GeneID" id="54297554"/>
<sequence>MSSAPPTPSSASSTVSASSRDTALTTELDNLKNQNSTSNNNINTNNNDNEAAQDNRLRDVDGITFDPSIAQGLQMIPLTGPQRRHRTSYIWRYGFLAQDRLSRKQYWICKLCHSAGRHKAFQTTTTSHPNKHLRRHVFDTRDDRIDARRTPDISLMSAAAARLFRAADEEEFRFVTYRPPFTGIPSPTSPPGRAMPPPPTQARQPPAAAPAPAPPYSSIPSRGTIAVPDEDRSLARQLDVAARGDARGGGLGHGYASSAPPPQQQQQHQPQQHQHQHQHQDPQQLRAQWEQLLDFVYTQKKDVDADAELRRMFGELGALAKRGDEEAFRRKKVQIRSYVMW</sequence>
<dbReference type="RefSeq" id="XP_033400488.1">
    <property type="nucleotide sequence ID" value="XM_033540058.1"/>
</dbReference>
<dbReference type="Proteomes" id="UP000799438">
    <property type="component" value="Unassembled WGS sequence"/>
</dbReference>
<feature type="compositionally biased region" description="Low complexity" evidence="1">
    <location>
        <begin position="9"/>
        <end position="19"/>
    </location>
</feature>
<dbReference type="AlphaFoldDB" id="A0A6A6BL66"/>